<dbReference type="PROSITE" id="PS51450">
    <property type="entry name" value="LRR"/>
    <property type="match status" value="2"/>
</dbReference>
<feature type="domain" description="Dynein axonemal assembly factor 11-like CS" evidence="10">
    <location>
        <begin position="201"/>
        <end position="313"/>
    </location>
</feature>
<feature type="compositionally biased region" description="Acidic residues" evidence="9">
    <location>
        <begin position="357"/>
        <end position="366"/>
    </location>
</feature>
<reference evidence="11 12" key="1">
    <citation type="submission" date="2024-07" db="EMBL/GenBank/DDBJ databases">
        <authorList>
            <person name="Akdeniz Z."/>
        </authorList>
    </citation>
    <scope>NUCLEOTIDE SEQUENCE [LARGE SCALE GENOMIC DNA]</scope>
</reference>
<keyword evidence="7" id="KW-0966">Cell projection</keyword>
<dbReference type="PANTHER" id="PTHR18849">
    <property type="entry name" value="LEUCINE RICH REPEAT PROTEIN"/>
    <property type="match status" value="1"/>
</dbReference>
<keyword evidence="5" id="KW-0677">Repeat</keyword>
<organism evidence="11 12">
    <name type="scientific">Hexamita inflata</name>
    <dbReference type="NCBI Taxonomy" id="28002"/>
    <lineage>
        <taxon>Eukaryota</taxon>
        <taxon>Metamonada</taxon>
        <taxon>Diplomonadida</taxon>
        <taxon>Hexamitidae</taxon>
        <taxon>Hexamitinae</taxon>
        <taxon>Hexamita</taxon>
    </lineage>
</organism>
<keyword evidence="3" id="KW-0963">Cytoplasm</keyword>
<dbReference type="PANTHER" id="PTHR18849:SF0">
    <property type="entry name" value="CILIA- AND FLAGELLA-ASSOCIATED PROTEIN 410-RELATED"/>
    <property type="match status" value="1"/>
</dbReference>
<feature type="region of interest" description="Disordered" evidence="9">
    <location>
        <begin position="326"/>
        <end position="366"/>
    </location>
</feature>
<comment type="similarity">
    <text evidence="8">Belongs to the tilB family.</text>
</comment>
<dbReference type="EMBL" id="CAXDID020000041">
    <property type="protein sequence ID" value="CAL6000641.1"/>
    <property type="molecule type" value="Genomic_DNA"/>
</dbReference>
<accession>A0ABP1HYT6</accession>
<evidence type="ECO:0000256" key="1">
    <source>
        <dbReference type="ARBA" id="ARBA00004138"/>
    </source>
</evidence>
<evidence type="ECO:0000256" key="2">
    <source>
        <dbReference type="ARBA" id="ARBA00004496"/>
    </source>
</evidence>
<evidence type="ECO:0000256" key="9">
    <source>
        <dbReference type="SAM" id="MobiDB-lite"/>
    </source>
</evidence>
<evidence type="ECO:0000256" key="3">
    <source>
        <dbReference type="ARBA" id="ARBA00022490"/>
    </source>
</evidence>
<keyword evidence="4" id="KW-0433">Leucine-rich repeat</keyword>
<name>A0ABP1HYT6_9EUKA</name>
<keyword evidence="12" id="KW-1185">Reference proteome</keyword>
<dbReference type="Pfam" id="PF23602">
    <property type="entry name" value="CS_DNAAF11_C"/>
    <property type="match status" value="1"/>
</dbReference>
<evidence type="ECO:0000313" key="11">
    <source>
        <dbReference type="EMBL" id="CAL6000641.1"/>
    </source>
</evidence>
<comment type="caution">
    <text evidence="11">The sequence shown here is derived from an EMBL/GenBank/DDBJ whole genome shotgun (WGS) entry which is preliminary data.</text>
</comment>
<sequence length="366" mass="43211">MVKITAELLRKRSEHNEGVLETLEEIALHQFKIRKIEALNQLTPRLKILLLQNNKIRKIENLNRLKSLVYLNLAINRITRLENLESLESLRKLDLTVNYIYDYRDFQCLSGLTQLEELHVMGNPCESQPYFKEYLLVHLQNLKRLNGTEISRADRIEASQLIKLHREEIAAFKFFPQNPEWDQESDNSDYEDNDQAIRIKRAAQQSAAEEVQKKVIEKKRTKGMTMNGTILQWNDTGFKYEFDEIESTQEMVLKIHLPEHLSTEYVKVDVEMDWIYVQIKERSLQLRLDRRVHVDQSRVVRVTSTGVLKIYMKVFEEDRIISFKKEEPKPKHDKIQDIIEKESGEDQHNDSAKQDLDVPDDLPDLI</sequence>
<protein>
    <submittedName>
        <fullName evidence="11">Putative</fullName>
    </submittedName>
</protein>
<evidence type="ECO:0000256" key="4">
    <source>
        <dbReference type="ARBA" id="ARBA00022614"/>
    </source>
</evidence>
<keyword evidence="6" id="KW-0969">Cilium</keyword>
<dbReference type="InterPro" id="IPR056496">
    <property type="entry name" value="CS_DNAAF11_C"/>
</dbReference>
<dbReference type="Pfam" id="PF14580">
    <property type="entry name" value="LRR_9"/>
    <property type="match status" value="1"/>
</dbReference>
<feature type="compositionally biased region" description="Basic and acidic residues" evidence="9">
    <location>
        <begin position="326"/>
        <end position="356"/>
    </location>
</feature>
<evidence type="ECO:0000256" key="8">
    <source>
        <dbReference type="ARBA" id="ARBA00049982"/>
    </source>
</evidence>
<evidence type="ECO:0000313" key="12">
    <source>
        <dbReference type="Proteomes" id="UP001642409"/>
    </source>
</evidence>
<comment type="subcellular location">
    <subcellularLocation>
        <location evidence="1">Cell projection</location>
        <location evidence="1">Cilium</location>
    </subcellularLocation>
    <subcellularLocation>
        <location evidence="2">Cytoplasm</location>
    </subcellularLocation>
</comment>
<dbReference type="Proteomes" id="UP001642409">
    <property type="component" value="Unassembled WGS sequence"/>
</dbReference>
<dbReference type="InterPro" id="IPR001611">
    <property type="entry name" value="Leu-rich_rpt"/>
</dbReference>
<proteinExistence type="inferred from homology"/>
<dbReference type="SMART" id="SM00365">
    <property type="entry name" value="LRR_SD22"/>
    <property type="match status" value="3"/>
</dbReference>
<dbReference type="SUPFAM" id="SSF52058">
    <property type="entry name" value="L domain-like"/>
    <property type="match status" value="1"/>
</dbReference>
<evidence type="ECO:0000256" key="5">
    <source>
        <dbReference type="ARBA" id="ARBA00022737"/>
    </source>
</evidence>
<evidence type="ECO:0000256" key="6">
    <source>
        <dbReference type="ARBA" id="ARBA00023069"/>
    </source>
</evidence>
<dbReference type="Gene3D" id="3.80.10.10">
    <property type="entry name" value="Ribonuclease Inhibitor"/>
    <property type="match status" value="1"/>
</dbReference>
<gene>
    <name evidence="11" type="ORF">HINF_LOCUS16799</name>
</gene>
<evidence type="ECO:0000256" key="7">
    <source>
        <dbReference type="ARBA" id="ARBA00023273"/>
    </source>
</evidence>
<evidence type="ECO:0000259" key="10">
    <source>
        <dbReference type="Pfam" id="PF23602"/>
    </source>
</evidence>
<dbReference type="InterPro" id="IPR032675">
    <property type="entry name" value="LRR_dom_sf"/>
</dbReference>